<evidence type="ECO:0008006" key="4">
    <source>
        <dbReference type="Google" id="ProtNLM"/>
    </source>
</evidence>
<comment type="caution">
    <text evidence="2">The sequence shown here is derived from an EMBL/GenBank/DDBJ whole genome shotgun (WGS) entry which is preliminary data.</text>
</comment>
<organism evidence="2 3">
    <name type="scientific">Mycolicibacter heraklionensis</name>
    <dbReference type="NCBI Taxonomy" id="512402"/>
    <lineage>
        <taxon>Bacteria</taxon>
        <taxon>Bacillati</taxon>
        <taxon>Actinomycetota</taxon>
        <taxon>Actinomycetes</taxon>
        <taxon>Mycobacteriales</taxon>
        <taxon>Mycobacteriaceae</taxon>
        <taxon>Mycolicibacter</taxon>
    </lineage>
</organism>
<evidence type="ECO:0000313" key="2">
    <source>
        <dbReference type="EMBL" id="KLO27637.1"/>
    </source>
</evidence>
<sequence length="119" mass="11505">MTSPVLRVTPVSLRELAQRCTSLSDQVAPALPAAPASAWQATGAAADSVNAGASAAATAMRGRMTASSGKLTTAARGYEAMDHAGAAALAAVPQHGTGLSLAVPHSGADGGGGGRGTPR</sequence>
<evidence type="ECO:0000256" key="1">
    <source>
        <dbReference type="SAM" id="MobiDB-lite"/>
    </source>
</evidence>
<feature type="region of interest" description="Disordered" evidence="1">
    <location>
        <begin position="100"/>
        <end position="119"/>
    </location>
</feature>
<dbReference type="Proteomes" id="UP000036464">
    <property type="component" value="Unassembled WGS sequence"/>
</dbReference>
<dbReference type="EMBL" id="LDPO01000013">
    <property type="protein sequence ID" value="KLO27637.1"/>
    <property type="molecule type" value="Genomic_DNA"/>
</dbReference>
<gene>
    <name evidence="2" type="ORF">ABW16_15375</name>
</gene>
<feature type="compositionally biased region" description="Gly residues" evidence="1">
    <location>
        <begin position="108"/>
        <end position="119"/>
    </location>
</feature>
<reference evidence="2 3" key="1">
    <citation type="submission" date="2015-05" db="EMBL/GenBank/DDBJ databases">
        <title>Genome sequence of Mycobacterium heraklionense Davo strain.</title>
        <authorList>
            <person name="Greninger A.L."/>
            <person name="Cunningham G."/>
            <person name="Miller S."/>
        </authorList>
    </citation>
    <scope>NUCLEOTIDE SEQUENCE [LARGE SCALE GENOMIC DNA]</scope>
    <source>
        <strain evidence="2 3">Davo</strain>
    </source>
</reference>
<protein>
    <recommendedName>
        <fullName evidence="4">ESX-1 secretion-associated protein</fullName>
    </recommendedName>
</protein>
<dbReference type="Pfam" id="PF10824">
    <property type="entry name" value="T7SS_ESX_EspC"/>
    <property type="match status" value="1"/>
</dbReference>
<keyword evidence="3" id="KW-1185">Reference proteome</keyword>
<accession>A0ABR5FD67</accession>
<proteinExistence type="predicted"/>
<name>A0ABR5FD67_9MYCO</name>
<dbReference type="InterPro" id="IPR022536">
    <property type="entry name" value="EspC"/>
</dbReference>
<dbReference type="RefSeq" id="WP_047320061.1">
    <property type="nucleotide sequence ID" value="NZ_LDPO01000013.1"/>
</dbReference>
<evidence type="ECO:0000313" key="3">
    <source>
        <dbReference type="Proteomes" id="UP000036464"/>
    </source>
</evidence>